<gene>
    <name evidence="1" type="ORF">LSINAPIS_LOCUS9117</name>
</gene>
<keyword evidence="2" id="KW-1185">Reference proteome</keyword>
<protein>
    <submittedName>
        <fullName evidence="1">Uncharacterized protein</fullName>
    </submittedName>
</protein>
<dbReference type="EMBL" id="FZQP02003333">
    <property type="protein sequence ID" value="VVC97943.1"/>
    <property type="molecule type" value="Genomic_DNA"/>
</dbReference>
<evidence type="ECO:0000313" key="2">
    <source>
        <dbReference type="Proteomes" id="UP000324832"/>
    </source>
</evidence>
<name>A0A5E4QJZ3_9NEOP</name>
<evidence type="ECO:0000313" key="1">
    <source>
        <dbReference type="EMBL" id="VVC97943.1"/>
    </source>
</evidence>
<proteinExistence type="predicted"/>
<dbReference type="AlphaFoldDB" id="A0A5E4QJZ3"/>
<sequence length="131" mass="14505">MTSQTALLLSLGWRVRIGSLLWWARFGRKTAAVFAGTMGAILGITKSFSASFWMYVTLEGLEAAIGDALSPIFMLIRGEETRRALPNDTLELLHRRSDTNAVHRLGCSLLETLPTSHLRTNTPYSLLLIIS</sequence>
<dbReference type="Proteomes" id="UP000324832">
    <property type="component" value="Unassembled WGS sequence"/>
</dbReference>
<reference evidence="1 2" key="1">
    <citation type="submission" date="2017-07" db="EMBL/GenBank/DDBJ databases">
        <authorList>
            <person name="Talla V."/>
            <person name="Backstrom N."/>
        </authorList>
    </citation>
    <scope>NUCLEOTIDE SEQUENCE [LARGE SCALE GENOMIC DNA]</scope>
</reference>
<accession>A0A5E4QJZ3</accession>
<organism evidence="1 2">
    <name type="scientific">Leptidea sinapis</name>
    <dbReference type="NCBI Taxonomy" id="189913"/>
    <lineage>
        <taxon>Eukaryota</taxon>
        <taxon>Metazoa</taxon>
        <taxon>Ecdysozoa</taxon>
        <taxon>Arthropoda</taxon>
        <taxon>Hexapoda</taxon>
        <taxon>Insecta</taxon>
        <taxon>Pterygota</taxon>
        <taxon>Neoptera</taxon>
        <taxon>Endopterygota</taxon>
        <taxon>Lepidoptera</taxon>
        <taxon>Glossata</taxon>
        <taxon>Ditrysia</taxon>
        <taxon>Papilionoidea</taxon>
        <taxon>Pieridae</taxon>
        <taxon>Dismorphiinae</taxon>
        <taxon>Leptidea</taxon>
    </lineage>
</organism>